<evidence type="ECO:0000313" key="9">
    <source>
        <dbReference type="Proteomes" id="UP000428328"/>
    </source>
</evidence>
<evidence type="ECO:0000256" key="3">
    <source>
        <dbReference type="ARBA" id="ARBA00023002"/>
    </source>
</evidence>
<accession>A0A6I6J7D8</accession>
<keyword evidence="1" id="KW-0004">4Fe-4S</keyword>
<organism evidence="8 9">
    <name type="scientific">Pseudodesulfovibrio cashew</name>
    <dbReference type="NCBI Taxonomy" id="2678688"/>
    <lineage>
        <taxon>Bacteria</taxon>
        <taxon>Pseudomonadati</taxon>
        <taxon>Thermodesulfobacteriota</taxon>
        <taxon>Desulfovibrionia</taxon>
        <taxon>Desulfovibrionales</taxon>
        <taxon>Desulfovibrionaceae</taxon>
    </lineage>
</organism>
<keyword evidence="2" id="KW-0479">Metal-binding</keyword>
<feature type="domain" description="Cysteine-rich" evidence="6">
    <location>
        <begin position="239"/>
        <end position="322"/>
    </location>
</feature>
<name>A0A6I6J7D8_9BACT</name>
<feature type="domain" description="Cysteine-rich" evidence="6">
    <location>
        <begin position="129"/>
        <end position="206"/>
    </location>
</feature>
<keyword evidence="3" id="KW-0560">Oxidoreductase</keyword>
<evidence type="ECO:0000256" key="2">
    <source>
        <dbReference type="ARBA" id="ARBA00022723"/>
    </source>
</evidence>
<dbReference type="GO" id="GO:0016491">
    <property type="term" value="F:oxidoreductase activity"/>
    <property type="evidence" value="ECO:0007669"/>
    <property type="project" value="UniProtKB-KW"/>
</dbReference>
<gene>
    <name evidence="8" type="ORF">GM415_00695</name>
</gene>
<protein>
    <submittedName>
        <fullName evidence="8">(Fe-S)-binding protein</fullName>
    </submittedName>
</protein>
<evidence type="ECO:0000259" key="6">
    <source>
        <dbReference type="Pfam" id="PF02754"/>
    </source>
</evidence>
<keyword evidence="4" id="KW-0408">Iron</keyword>
<dbReference type="AlphaFoldDB" id="A0A6I6J7D8"/>
<evidence type="ECO:0000256" key="5">
    <source>
        <dbReference type="ARBA" id="ARBA00023014"/>
    </source>
</evidence>
<evidence type="ECO:0000256" key="4">
    <source>
        <dbReference type="ARBA" id="ARBA00023004"/>
    </source>
</evidence>
<evidence type="ECO:0000256" key="1">
    <source>
        <dbReference type="ARBA" id="ARBA00022485"/>
    </source>
</evidence>
<dbReference type="GO" id="GO:0046872">
    <property type="term" value="F:metal ion binding"/>
    <property type="evidence" value="ECO:0007669"/>
    <property type="project" value="UniProtKB-KW"/>
</dbReference>
<evidence type="ECO:0000259" key="7">
    <source>
        <dbReference type="Pfam" id="PF13183"/>
    </source>
</evidence>
<dbReference type="Pfam" id="PF02754">
    <property type="entry name" value="CCG"/>
    <property type="match status" value="2"/>
</dbReference>
<dbReference type="PROSITE" id="PS00198">
    <property type="entry name" value="4FE4S_FER_1"/>
    <property type="match status" value="1"/>
</dbReference>
<dbReference type="RefSeq" id="WP_158945789.1">
    <property type="nucleotide sequence ID" value="NZ_CP046400.1"/>
</dbReference>
<dbReference type="InterPro" id="IPR017896">
    <property type="entry name" value="4Fe4S_Fe-S-bd"/>
</dbReference>
<feature type="domain" description="4Fe-4S ferredoxin-type" evidence="7">
    <location>
        <begin position="23"/>
        <end position="78"/>
    </location>
</feature>
<evidence type="ECO:0000313" key="8">
    <source>
        <dbReference type="EMBL" id="QGY38716.1"/>
    </source>
</evidence>
<keyword evidence="9" id="KW-1185">Reference proteome</keyword>
<dbReference type="KEGG" id="psel:GM415_00695"/>
<dbReference type="Pfam" id="PF13183">
    <property type="entry name" value="Fer4_8"/>
    <property type="match status" value="1"/>
</dbReference>
<reference evidence="8 9" key="1">
    <citation type="submission" date="2019-11" db="EMBL/GenBank/DDBJ databases">
        <authorList>
            <person name="Zheng R.K."/>
            <person name="Sun C.M."/>
        </authorList>
    </citation>
    <scope>NUCLEOTIDE SEQUENCE [LARGE SCALE GENOMIC DNA]</scope>
    <source>
        <strain evidence="8 9">SRB007</strain>
    </source>
</reference>
<dbReference type="Proteomes" id="UP000428328">
    <property type="component" value="Chromosome"/>
</dbReference>
<sequence>MEEHPLEILGEALKDAVAEMDVHCTDCGACSVRCAFLKEKGTPGRIAEMVRTLPCEEWPDPFHCSLCGLCGAICPEGLRPEKLFLAMRRELVRRGRLGLKPYKPILFYESVGDSELFSFFRLPQGGDTVLFPGCALPSTRPATVRRLFETLEEIVPSLGVALGCCIKPSFDLGREDFFRERFGALRDKLLAAGVRRVITACPNCQKVFAESGGPLESVTAYALLDEAGYAPKVNGGPPVVVHDACPQRHDEATRRGVRALAERCAVVVERTPAEGLLTRCCGEGGMVGFVRPDLAQTWTDAREKTVAGKRVLTSCAGCANYLGRRMEAVHILDVVFGTGGKRPLRPPLTYGARLLLKRWFKRRFGKG</sequence>
<keyword evidence="5" id="KW-0411">Iron-sulfur</keyword>
<dbReference type="SUPFAM" id="SSF46548">
    <property type="entry name" value="alpha-helical ferredoxin"/>
    <property type="match status" value="1"/>
</dbReference>
<dbReference type="InterPro" id="IPR017900">
    <property type="entry name" value="4Fe4S_Fe_S_CS"/>
</dbReference>
<dbReference type="InterPro" id="IPR004017">
    <property type="entry name" value="Cys_rich_dom"/>
</dbReference>
<dbReference type="InterPro" id="IPR051460">
    <property type="entry name" value="HdrC_iron-sulfur_subunit"/>
</dbReference>
<dbReference type="PANTHER" id="PTHR43255">
    <property type="entry name" value="IRON-SULFUR-BINDING OXIDOREDUCTASE FADF-RELATED-RELATED"/>
    <property type="match status" value="1"/>
</dbReference>
<proteinExistence type="predicted"/>
<dbReference type="GO" id="GO:0051539">
    <property type="term" value="F:4 iron, 4 sulfur cluster binding"/>
    <property type="evidence" value="ECO:0007669"/>
    <property type="project" value="UniProtKB-KW"/>
</dbReference>
<dbReference type="EMBL" id="CP046400">
    <property type="protein sequence ID" value="QGY38716.1"/>
    <property type="molecule type" value="Genomic_DNA"/>
</dbReference>
<dbReference type="PANTHER" id="PTHR43255:SF1">
    <property type="entry name" value="IRON-SULFUR-BINDING OXIDOREDUCTASE FADF-RELATED"/>
    <property type="match status" value="1"/>
</dbReference>
<dbReference type="GO" id="GO:0005886">
    <property type="term" value="C:plasma membrane"/>
    <property type="evidence" value="ECO:0007669"/>
    <property type="project" value="TreeGrafter"/>
</dbReference>